<keyword evidence="3" id="KW-1185">Reference proteome</keyword>
<proteinExistence type="predicted"/>
<comment type="caution">
    <text evidence="2">The sequence shown here is derived from an EMBL/GenBank/DDBJ whole genome shotgun (WGS) entry which is preliminary data.</text>
</comment>
<evidence type="ECO:0000313" key="3">
    <source>
        <dbReference type="Proteomes" id="UP000293925"/>
    </source>
</evidence>
<evidence type="ECO:0000256" key="1">
    <source>
        <dbReference type="SAM" id="Phobius"/>
    </source>
</evidence>
<dbReference type="EMBL" id="SJSO01000005">
    <property type="protein sequence ID" value="TCD27850.1"/>
    <property type="molecule type" value="Genomic_DNA"/>
</dbReference>
<feature type="transmembrane region" description="Helical" evidence="1">
    <location>
        <begin position="31"/>
        <end position="56"/>
    </location>
</feature>
<protein>
    <submittedName>
        <fullName evidence="2">Uncharacterized protein</fullName>
    </submittedName>
</protein>
<accession>A0A4R0Q344</accession>
<sequence length="66" mass="7547">MKQLLFLFFFIISFGLQMAHAEFLNLGGAEIIMLLVVGFFALAFVIGFVFLCLYLIKRSRPAKNEK</sequence>
<dbReference type="OrthoDB" id="771399at2"/>
<keyword evidence="1" id="KW-0812">Transmembrane</keyword>
<name>A0A4R0Q344_9SPHI</name>
<dbReference type="AlphaFoldDB" id="A0A4R0Q344"/>
<evidence type="ECO:0000313" key="2">
    <source>
        <dbReference type="EMBL" id="TCD27850.1"/>
    </source>
</evidence>
<reference evidence="2 3" key="1">
    <citation type="submission" date="2019-02" db="EMBL/GenBank/DDBJ databases">
        <title>Pedobacter sp. RP-3-21 sp. nov., isolated from Arctic soil.</title>
        <authorList>
            <person name="Dahal R.H."/>
        </authorList>
    </citation>
    <scope>NUCLEOTIDE SEQUENCE [LARGE SCALE GENOMIC DNA]</scope>
    <source>
        <strain evidence="2 3">RP-3-21</strain>
    </source>
</reference>
<gene>
    <name evidence="2" type="ORF">EZ456_07835</name>
</gene>
<organism evidence="2 3">
    <name type="scientific">Pedobacter psychrodurus</name>
    <dbReference type="NCBI Taxonomy" id="2530456"/>
    <lineage>
        <taxon>Bacteria</taxon>
        <taxon>Pseudomonadati</taxon>
        <taxon>Bacteroidota</taxon>
        <taxon>Sphingobacteriia</taxon>
        <taxon>Sphingobacteriales</taxon>
        <taxon>Sphingobacteriaceae</taxon>
        <taxon>Pedobacter</taxon>
    </lineage>
</organism>
<keyword evidence="1" id="KW-0472">Membrane</keyword>
<keyword evidence="1" id="KW-1133">Transmembrane helix</keyword>
<dbReference type="Proteomes" id="UP000293925">
    <property type="component" value="Unassembled WGS sequence"/>
</dbReference>
<dbReference type="RefSeq" id="WP_131528945.1">
    <property type="nucleotide sequence ID" value="NZ_SJSO01000005.1"/>
</dbReference>